<name>A0A8J2XS41_9BACT</name>
<evidence type="ECO:0000313" key="2">
    <source>
        <dbReference type="EMBL" id="GGA91928.1"/>
    </source>
</evidence>
<sequence>MNKLILLLFAVCLWTACNNPSKDAPATNPGNTTDNTPPDIAFSVVKAYPHDTSAYTEGFLFHDGKLYESTGTEPDMPADRRSLFGTVDMATGKITPKAEIPRDKYFGEGIAFLDGKVYQLTYTTKVGFIYDAKTFKKLGEFTYPSKEGWGMTTDGSSLIMSDGTSNITYLDPNTFRVVKILGVTDNNGPVSNINELELIKGYLYANQWQTNYILKIDTASGKVVGKINLDSLVGQAKNQYPGAEVLNGIAYDSTSGKVYVTGKLWPSIYEIKFPF</sequence>
<keyword evidence="1" id="KW-0732">Signal</keyword>
<evidence type="ECO:0000256" key="1">
    <source>
        <dbReference type="SAM" id="SignalP"/>
    </source>
</evidence>
<dbReference type="InterPro" id="IPR007788">
    <property type="entry name" value="QCT"/>
</dbReference>
<dbReference type="AlphaFoldDB" id="A0A8J2XS41"/>
<dbReference type="Proteomes" id="UP000607559">
    <property type="component" value="Unassembled WGS sequence"/>
</dbReference>
<feature type="chain" id="PRO_5035243217" evidence="1">
    <location>
        <begin position="24"/>
        <end position="275"/>
    </location>
</feature>
<dbReference type="GO" id="GO:0016603">
    <property type="term" value="F:glutaminyl-peptide cyclotransferase activity"/>
    <property type="evidence" value="ECO:0007669"/>
    <property type="project" value="InterPro"/>
</dbReference>
<reference evidence="2" key="1">
    <citation type="journal article" date="2014" name="Int. J. Syst. Evol. Microbiol.">
        <title>Complete genome sequence of Corynebacterium casei LMG S-19264T (=DSM 44701T), isolated from a smear-ripened cheese.</title>
        <authorList>
            <consortium name="US DOE Joint Genome Institute (JGI-PGF)"/>
            <person name="Walter F."/>
            <person name="Albersmeier A."/>
            <person name="Kalinowski J."/>
            <person name="Ruckert C."/>
        </authorList>
    </citation>
    <scope>NUCLEOTIDE SEQUENCE</scope>
    <source>
        <strain evidence="2">CGMCC 1.15448</strain>
    </source>
</reference>
<keyword evidence="3" id="KW-1185">Reference proteome</keyword>
<comment type="caution">
    <text evidence="2">The sequence shown here is derived from an EMBL/GenBank/DDBJ whole genome shotgun (WGS) entry which is preliminary data.</text>
</comment>
<dbReference type="InterPro" id="IPR015943">
    <property type="entry name" value="WD40/YVTN_repeat-like_dom_sf"/>
</dbReference>
<dbReference type="InterPro" id="IPR011044">
    <property type="entry name" value="Quino_amine_DH_bsu"/>
</dbReference>
<gene>
    <name evidence="2" type="ORF">GCM10011511_14130</name>
</gene>
<organism evidence="2 3">
    <name type="scientific">Puia dinghuensis</name>
    <dbReference type="NCBI Taxonomy" id="1792502"/>
    <lineage>
        <taxon>Bacteria</taxon>
        <taxon>Pseudomonadati</taxon>
        <taxon>Bacteroidota</taxon>
        <taxon>Chitinophagia</taxon>
        <taxon>Chitinophagales</taxon>
        <taxon>Chitinophagaceae</taxon>
        <taxon>Puia</taxon>
    </lineage>
</organism>
<accession>A0A8J2XS41</accession>
<dbReference type="Gene3D" id="2.130.10.10">
    <property type="entry name" value="YVTN repeat-like/Quinoprotein amine dehydrogenase"/>
    <property type="match status" value="1"/>
</dbReference>
<dbReference type="RefSeq" id="WP_188929930.1">
    <property type="nucleotide sequence ID" value="NZ_BMJC01000001.1"/>
</dbReference>
<dbReference type="Pfam" id="PF05096">
    <property type="entry name" value="Glu_cyclase_2"/>
    <property type="match status" value="1"/>
</dbReference>
<protein>
    <submittedName>
        <fullName evidence="2">Glutaminyl-peptide cyclotransferase</fullName>
    </submittedName>
</protein>
<dbReference type="SUPFAM" id="SSF50969">
    <property type="entry name" value="YVTN repeat-like/Quinoprotein amine dehydrogenase"/>
    <property type="match status" value="1"/>
</dbReference>
<dbReference type="PANTHER" id="PTHR31270">
    <property type="entry name" value="GLUTAMINYL-PEPTIDE CYCLOTRANSFERASE"/>
    <property type="match status" value="1"/>
</dbReference>
<proteinExistence type="predicted"/>
<reference evidence="2" key="2">
    <citation type="submission" date="2020-09" db="EMBL/GenBank/DDBJ databases">
        <authorList>
            <person name="Sun Q."/>
            <person name="Zhou Y."/>
        </authorList>
    </citation>
    <scope>NUCLEOTIDE SEQUENCE</scope>
    <source>
        <strain evidence="2">CGMCC 1.15448</strain>
    </source>
</reference>
<evidence type="ECO:0000313" key="3">
    <source>
        <dbReference type="Proteomes" id="UP000607559"/>
    </source>
</evidence>
<dbReference type="PANTHER" id="PTHR31270:SF1">
    <property type="entry name" value="GLUTAMINYL-PEPTIDE CYCLOTRANSFERASE"/>
    <property type="match status" value="1"/>
</dbReference>
<feature type="signal peptide" evidence="1">
    <location>
        <begin position="1"/>
        <end position="23"/>
    </location>
</feature>
<dbReference type="EMBL" id="BMJC01000001">
    <property type="protein sequence ID" value="GGA91928.1"/>
    <property type="molecule type" value="Genomic_DNA"/>
</dbReference>
<dbReference type="PROSITE" id="PS51257">
    <property type="entry name" value="PROKAR_LIPOPROTEIN"/>
    <property type="match status" value="1"/>
</dbReference>